<dbReference type="Proteomes" id="UP000238350">
    <property type="component" value="Unassembled WGS sequence"/>
</dbReference>
<dbReference type="EMBL" id="NDIQ01000022">
    <property type="protein sequence ID" value="PRT56598.1"/>
    <property type="molecule type" value="Genomic_DNA"/>
</dbReference>
<comment type="caution">
    <text evidence="1">The sequence shown here is derived from an EMBL/GenBank/DDBJ whole genome shotgun (WGS) entry which is preliminary data.</text>
</comment>
<sequence>MTARQALAELSNRAHQPSDYVRAKPRITKVLQDRTLRATSSQPSLIPQRRALKHQPSKLDMLDQRLTFFPSVDGAMVLIDDYFPAKPSPIIDLQPTQHSWLYTVQRKLRWRWRINGLFHM</sequence>
<proteinExistence type="predicted"/>
<dbReference type="RefSeq" id="XP_024666543.1">
    <property type="nucleotide sequence ID" value="XM_024810775.1"/>
</dbReference>
<evidence type="ECO:0000313" key="1">
    <source>
        <dbReference type="EMBL" id="PRT56598.1"/>
    </source>
</evidence>
<keyword evidence="2" id="KW-1185">Reference proteome</keyword>
<name>A0A2T0FNP4_9ASCO</name>
<organism evidence="1 2">
    <name type="scientific">Wickerhamiella sorbophila</name>
    <dbReference type="NCBI Taxonomy" id="45607"/>
    <lineage>
        <taxon>Eukaryota</taxon>
        <taxon>Fungi</taxon>
        <taxon>Dikarya</taxon>
        <taxon>Ascomycota</taxon>
        <taxon>Saccharomycotina</taxon>
        <taxon>Dipodascomycetes</taxon>
        <taxon>Dipodascales</taxon>
        <taxon>Trichomonascaceae</taxon>
        <taxon>Wickerhamiella</taxon>
    </lineage>
</organism>
<accession>A0A2T0FNP4</accession>
<dbReference type="GeneID" id="36517966"/>
<reference evidence="1 2" key="1">
    <citation type="submission" date="2017-04" db="EMBL/GenBank/DDBJ databases">
        <title>Genome sequencing of [Candida] sorbophila.</title>
        <authorList>
            <person name="Ahn J.O."/>
        </authorList>
    </citation>
    <scope>NUCLEOTIDE SEQUENCE [LARGE SCALE GENOMIC DNA]</scope>
    <source>
        <strain evidence="1 2">DS02</strain>
    </source>
</reference>
<dbReference type="AlphaFoldDB" id="A0A2T0FNP4"/>
<evidence type="ECO:0000313" key="2">
    <source>
        <dbReference type="Proteomes" id="UP000238350"/>
    </source>
</evidence>
<gene>
    <name evidence="1" type="ORF">B9G98_04218</name>
</gene>
<protein>
    <submittedName>
        <fullName evidence="1">Uncharacterized protein</fullName>
    </submittedName>
</protein>
<dbReference type="OrthoDB" id="4076003at2759"/>